<feature type="compositionally biased region" description="Basic and acidic residues" evidence="1">
    <location>
        <begin position="49"/>
        <end position="59"/>
    </location>
</feature>
<protein>
    <submittedName>
        <fullName evidence="2">Uncharacterized protein</fullName>
    </submittedName>
</protein>
<sequence>MYCPSPPSPGLPHLRSTPTPPPRSDLLLYPVISTDFKSSAQPTRASGRRPTDARADGRWPARGPAGRAGRGSVLVCERASGRRLTRGPAAVRASSRPPTRGPAGRAGRARERASGPAAAACAQAGERQVDD</sequence>
<dbReference type="AlphaFoldDB" id="A0A3L6QDQ3"/>
<feature type="compositionally biased region" description="Low complexity" evidence="1">
    <location>
        <begin position="114"/>
        <end position="131"/>
    </location>
</feature>
<organism evidence="2 3">
    <name type="scientific">Panicum miliaceum</name>
    <name type="common">Proso millet</name>
    <name type="synonym">Broomcorn millet</name>
    <dbReference type="NCBI Taxonomy" id="4540"/>
    <lineage>
        <taxon>Eukaryota</taxon>
        <taxon>Viridiplantae</taxon>
        <taxon>Streptophyta</taxon>
        <taxon>Embryophyta</taxon>
        <taxon>Tracheophyta</taxon>
        <taxon>Spermatophyta</taxon>
        <taxon>Magnoliopsida</taxon>
        <taxon>Liliopsida</taxon>
        <taxon>Poales</taxon>
        <taxon>Poaceae</taxon>
        <taxon>PACMAD clade</taxon>
        <taxon>Panicoideae</taxon>
        <taxon>Panicodae</taxon>
        <taxon>Paniceae</taxon>
        <taxon>Panicinae</taxon>
        <taxon>Panicum</taxon>
        <taxon>Panicum sect. Panicum</taxon>
    </lineage>
</organism>
<proteinExistence type="predicted"/>
<feature type="compositionally biased region" description="Low complexity" evidence="1">
    <location>
        <begin position="60"/>
        <end position="71"/>
    </location>
</feature>
<gene>
    <name evidence="2" type="ORF">C2845_PM12G13180</name>
</gene>
<comment type="caution">
    <text evidence="2">The sequence shown here is derived from an EMBL/GenBank/DDBJ whole genome shotgun (WGS) entry which is preliminary data.</text>
</comment>
<dbReference type="EMBL" id="PQIB02000012">
    <property type="protein sequence ID" value="RLM78500.1"/>
    <property type="molecule type" value="Genomic_DNA"/>
</dbReference>
<accession>A0A3L6QDQ3</accession>
<keyword evidence="3" id="KW-1185">Reference proteome</keyword>
<feature type="compositionally biased region" description="Polar residues" evidence="1">
    <location>
        <begin position="35"/>
        <end position="44"/>
    </location>
</feature>
<evidence type="ECO:0000313" key="3">
    <source>
        <dbReference type="Proteomes" id="UP000275267"/>
    </source>
</evidence>
<feature type="compositionally biased region" description="Low complexity" evidence="1">
    <location>
        <begin position="96"/>
        <end position="106"/>
    </location>
</feature>
<evidence type="ECO:0000313" key="2">
    <source>
        <dbReference type="EMBL" id="RLM78500.1"/>
    </source>
</evidence>
<feature type="region of interest" description="Disordered" evidence="1">
    <location>
        <begin position="1"/>
        <end position="131"/>
    </location>
</feature>
<name>A0A3L6QDQ3_PANMI</name>
<dbReference type="Proteomes" id="UP000275267">
    <property type="component" value="Unassembled WGS sequence"/>
</dbReference>
<evidence type="ECO:0000256" key="1">
    <source>
        <dbReference type="SAM" id="MobiDB-lite"/>
    </source>
</evidence>
<feature type="compositionally biased region" description="Pro residues" evidence="1">
    <location>
        <begin position="1"/>
        <end position="10"/>
    </location>
</feature>
<reference evidence="3" key="1">
    <citation type="journal article" date="2019" name="Nat. Commun.">
        <title>The genome of broomcorn millet.</title>
        <authorList>
            <person name="Zou C."/>
            <person name="Miki D."/>
            <person name="Li D."/>
            <person name="Tang Q."/>
            <person name="Xiao L."/>
            <person name="Rajput S."/>
            <person name="Deng P."/>
            <person name="Jia W."/>
            <person name="Huang R."/>
            <person name="Zhang M."/>
            <person name="Sun Y."/>
            <person name="Hu J."/>
            <person name="Fu X."/>
            <person name="Schnable P.S."/>
            <person name="Li F."/>
            <person name="Zhang H."/>
            <person name="Feng B."/>
            <person name="Zhu X."/>
            <person name="Liu R."/>
            <person name="Schnable J.C."/>
            <person name="Zhu J.-K."/>
            <person name="Zhang H."/>
        </authorList>
    </citation>
    <scope>NUCLEOTIDE SEQUENCE [LARGE SCALE GENOMIC DNA]</scope>
</reference>